<evidence type="ECO:0000313" key="2">
    <source>
        <dbReference type="Proteomes" id="UP001470230"/>
    </source>
</evidence>
<organism evidence="1 2">
    <name type="scientific">Tritrichomonas musculus</name>
    <dbReference type="NCBI Taxonomy" id="1915356"/>
    <lineage>
        <taxon>Eukaryota</taxon>
        <taxon>Metamonada</taxon>
        <taxon>Parabasalia</taxon>
        <taxon>Tritrichomonadida</taxon>
        <taxon>Tritrichomonadidae</taxon>
        <taxon>Tritrichomonas</taxon>
    </lineage>
</organism>
<keyword evidence="2" id="KW-1185">Reference proteome</keyword>
<reference evidence="1 2" key="1">
    <citation type="submission" date="2024-04" db="EMBL/GenBank/DDBJ databases">
        <title>Tritrichomonas musculus Genome.</title>
        <authorList>
            <person name="Alves-Ferreira E."/>
            <person name="Grigg M."/>
            <person name="Lorenzi H."/>
            <person name="Galac M."/>
        </authorList>
    </citation>
    <scope>NUCLEOTIDE SEQUENCE [LARGE SCALE GENOMIC DNA]</scope>
    <source>
        <strain evidence="1 2">EAF2021</strain>
    </source>
</reference>
<dbReference type="Proteomes" id="UP001470230">
    <property type="component" value="Unassembled WGS sequence"/>
</dbReference>
<dbReference type="EMBL" id="JAPFFF010000002">
    <property type="protein sequence ID" value="KAK8896286.1"/>
    <property type="molecule type" value="Genomic_DNA"/>
</dbReference>
<evidence type="ECO:0000313" key="1">
    <source>
        <dbReference type="EMBL" id="KAK8896286.1"/>
    </source>
</evidence>
<proteinExistence type="predicted"/>
<comment type="caution">
    <text evidence="1">The sequence shown here is derived from an EMBL/GenBank/DDBJ whole genome shotgun (WGS) entry which is preliminary data.</text>
</comment>
<accession>A0ABR2KZR3</accession>
<evidence type="ECO:0008006" key="3">
    <source>
        <dbReference type="Google" id="ProtNLM"/>
    </source>
</evidence>
<gene>
    <name evidence="1" type="ORF">M9Y10_014183</name>
</gene>
<name>A0ABR2KZR3_9EUKA</name>
<sequence>MLLKSCDCCHDSQCNIHCSCSNISFRTQVITKCKNNSTSDQKIASYPMQKPKYNHIHNLNYRSINISDSSIVLVKQSSPSHFHITCLECYDSFIVHTYEDHALMKASNYYSKSFADENQNNFQHEDKKTMNYFFPLELRRFCSFDNSNYDMYYDQSSDISYDNENNNVKNIEKDILQDQPTVPLFEKKYGSNENDFDDSFGPVFFQDSEPIVGPYTSSPVLNWNVSDAY</sequence>
<protein>
    <recommendedName>
        <fullName evidence="3">C2H2-type domain-containing protein</fullName>
    </recommendedName>
</protein>